<evidence type="ECO:0000313" key="3">
    <source>
        <dbReference type="Proteomes" id="UP001374535"/>
    </source>
</evidence>
<gene>
    <name evidence="2" type="ORF">V8G54_027484</name>
</gene>
<sequence>MSNESRPVPRRESPWGITGDNHPEPKAHRCNDRVEDVIQVLNKGGKFCRLALRETHSRLFRDLSSSSGSACVQNLAAEFKPSSIGTCGLILDTRCHIDLEWCLYVPGCARSLVSVAIEEPTEPYTYLDFDPPKREANPEKPDQ</sequence>
<proteinExistence type="predicted"/>
<evidence type="ECO:0000256" key="1">
    <source>
        <dbReference type="SAM" id="MobiDB-lite"/>
    </source>
</evidence>
<dbReference type="Proteomes" id="UP001374535">
    <property type="component" value="Chromosome 8"/>
</dbReference>
<accession>A0AAQ3N2S4</accession>
<organism evidence="2 3">
    <name type="scientific">Vigna mungo</name>
    <name type="common">Black gram</name>
    <name type="synonym">Phaseolus mungo</name>
    <dbReference type="NCBI Taxonomy" id="3915"/>
    <lineage>
        <taxon>Eukaryota</taxon>
        <taxon>Viridiplantae</taxon>
        <taxon>Streptophyta</taxon>
        <taxon>Embryophyta</taxon>
        <taxon>Tracheophyta</taxon>
        <taxon>Spermatophyta</taxon>
        <taxon>Magnoliopsida</taxon>
        <taxon>eudicotyledons</taxon>
        <taxon>Gunneridae</taxon>
        <taxon>Pentapetalae</taxon>
        <taxon>rosids</taxon>
        <taxon>fabids</taxon>
        <taxon>Fabales</taxon>
        <taxon>Fabaceae</taxon>
        <taxon>Papilionoideae</taxon>
        <taxon>50 kb inversion clade</taxon>
        <taxon>NPAAA clade</taxon>
        <taxon>indigoferoid/millettioid clade</taxon>
        <taxon>Phaseoleae</taxon>
        <taxon>Vigna</taxon>
    </lineage>
</organism>
<dbReference type="EMBL" id="CP144693">
    <property type="protein sequence ID" value="WVZ01415.1"/>
    <property type="molecule type" value="Genomic_DNA"/>
</dbReference>
<evidence type="ECO:0000313" key="2">
    <source>
        <dbReference type="EMBL" id="WVZ01415.1"/>
    </source>
</evidence>
<reference evidence="2 3" key="1">
    <citation type="journal article" date="2023" name="Life. Sci Alliance">
        <title>Evolutionary insights into 3D genome organization and epigenetic landscape of Vigna mungo.</title>
        <authorList>
            <person name="Junaid A."/>
            <person name="Singh B."/>
            <person name="Bhatia S."/>
        </authorList>
    </citation>
    <scope>NUCLEOTIDE SEQUENCE [LARGE SCALE GENOMIC DNA]</scope>
    <source>
        <strain evidence="2">Urdbean</strain>
    </source>
</reference>
<keyword evidence="3" id="KW-1185">Reference proteome</keyword>
<dbReference type="PANTHER" id="PTHR36706">
    <property type="entry name" value="UNNAMED PRODUCT"/>
    <property type="match status" value="1"/>
</dbReference>
<feature type="region of interest" description="Disordered" evidence="1">
    <location>
        <begin position="1"/>
        <end position="28"/>
    </location>
</feature>
<protein>
    <submittedName>
        <fullName evidence="2">Uncharacterized protein</fullName>
    </submittedName>
</protein>
<dbReference type="AlphaFoldDB" id="A0AAQ3N2S4"/>
<name>A0AAQ3N2S4_VIGMU</name>